<reference evidence="4" key="1">
    <citation type="submission" date="2023-07" db="EMBL/GenBank/DDBJ databases">
        <title>Paracoccus sp. MBLB3053 whole genome sequence.</title>
        <authorList>
            <person name="Hwang C.Y."/>
            <person name="Cho E.-S."/>
            <person name="Seo M.-J."/>
        </authorList>
    </citation>
    <scope>NUCLEOTIDE SEQUENCE [LARGE SCALE GENOMIC DNA]</scope>
    <source>
        <strain evidence="4">MBLB3053</strain>
    </source>
</reference>
<feature type="region of interest" description="Disordered" evidence="1">
    <location>
        <begin position="75"/>
        <end position="131"/>
    </location>
</feature>
<keyword evidence="2" id="KW-0812">Transmembrane</keyword>
<keyword evidence="2" id="KW-1133">Transmembrane helix</keyword>
<accession>A0ABU2HPM8</accession>
<evidence type="ECO:0008006" key="5">
    <source>
        <dbReference type="Google" id="ProtNLM"/>
    </source>
</evidence>
<organism evidence="3 4">
    <name type="scientific">Paracoccus aurantius</name>
    <dbReference type="NCBI Taxonomy" id="3073814"/>
    <lineage>
        <taxon>Bacteria</taxon>
        <taxon>Pseudomonadati</taxon>
        <taxon>Pseudomonadota</taxon>
        <taxon>Alphaproteobacteria</taxon>
        <taxon>Rhodobacterales</taxon>
        <taxon>Paracoccaceae</taxon>
        <taxon>Paracoccus</taxon>
    </lineage>
</organism>
<keyword evidence="2" id="KW-0472">Membrane</keyword>
<proteinExistence type="predicted"/>
<name>A0ABU2HPM8_9RHOB</name>
<evidence type="ECO:0000256" key="1">
    <source>
        <dbReference type="SAM" id="MobiDB-lite"/>
    </source>
</evidence>
<comment type="caution">
    <text evidence="3">The sequence shown here is derived from an EMBL/GenBank/DDBJ whole genome shotgun (WGS) entry which is preliminary data.</text>
</comment>
<gene>
    <name evidence="3" type="ORF">RGQ15_03045</name>
</gene>
<keyword evidence="4" id="KW-1185">Reference proteome</keyword>
<sequence>MIDILLLGGVALCALSVLLAIIAVAQTRAPRGAAVALVLGLVALFAGSLLDSRPLGLDTLAQSWHRLQSGESFYAPIPPEAPAEAPAEAPSEVPAEAPAEAPAESSAEPPAEAPVEAPAETPAPAEGQTGQ</sequence>
<dbReference type="EMBL" id="JAVQLW010000001">
    <property type="protein sequence ID" value="MDS9466554.1"/>
    <property type="molecule type" value="Genomic_DNA"/>
</dbReference>
<dbReference type="RefSeq" id="WP_311158742.1">
    <property type="nucleotide sequence ID" value="NZ_JAVQLW010000001.1"/>
</dbReference>
<protein>
    <recommendedName>
        <fullName evidence="5">DUF2339 domain-containing protein</fullName>
    </recommendedName>
</protein>
<feature type="compositionally biased region" description="Low complexity" evidence="1">
    <location>
        <begin position="82"/>
        <end position="131"/>
    </location>
</feature>
<dbReference type="Proteomes" id="UP001269144">
    <property type="component" value="Unassembled WGS sequence"/>
</dbReference>
<evidence type="ECO:0000313" key="4">
    <source>
        <dbReference type="Proteomes" id="UP001269144"/>
    </source>
</evidence>
<feature type="transmembrane region" description="Helical" evidence="2">
    <location>
        <begin position="30"/>
        <end position="50"/>
    </location>
</feature>
<evidence type="ECO:0000313" key="3">
    <source>
        <dbReference type="EMBL" id="MDS9466554.1"/>
    </source>
</evidence>
<evidence type="ECO:0000256" key="2">
    <source>
        <dbReference type="SAM" id="Phobius"/>
    </source>
</evidence>